<feature type="transmembrane region" description="Helical" evidence="1">
    <location>
        <begin position="159"/>
        <end position="176"/>
    </location>
</feature>
<comment type="caution">
    <text evidence="2">The sequence shown here is derived from an EMBL/GenBank/DDBJ whole genome shotgun (WGS) entry which is preliminary data.</text>
</comment>
<sequence length="213" mass="23397">MADPTPDRFDRRFELAATVLLAIAAVATAWAAYQSATWRGQQASAGSKSIAARVESTRAANLMNRQAQIDVALFTQWIDAYARDETELANFYRKRFRTEFRPAFDAWVATRPRTNPRAPLSPFAMPEYKLAAGATADRLEATAAALSQRAGDFIQRADNYALAGVLFAASLFFAGISTRLHARTPRTIVLGLGYTLFLGTVIWIATFPVNVSV</sequence>
<dbReference type="RefSeq" id="WP_270039762.1">
    <property type="nucleotide sequence ID" value="NZ_JAPDOD010000007.1"/>
</dbReference>
<evidence type="ECO:0000313" key="2">
    <source>
        <dbReference type="EMBL" id="MDA0160745.1"/>
    </source>
</evidence>
<organism evidence="2 3">
    <name type="scientific">Solirubrobacter ginsenosidimutans</name>
    <dbReference type="NCBI Taxonomy" id="490573"/>
    <lineage>
        <taxon>Bacteria</taxon>
        <taxon>Bacillati</taxon>
        <taxon>Actinomycetota</taxon>
        <taxon>Thermoleophilia</taxon>
        <taxon>Solirubrobacterales</taxon>
        <taxon>Solirubrobacteraceae</taxon>
        <taxon>Solirubrobacter</taxon>
    </lineage>
</organism>
<evidence type="ECO:0000313" key="3">
    <source>
        <dbReference type="Proteomes" id="UP001149140"/>
    </source>
</evidence>
<dbReference type="EMBL" id="JAPDOD010000007">
    <property type="protein sequence ID" value="MDA0160745.1"/>
    <property type="molecule type" value="Genomic_DNA"/>
</dbReference>
<feature type="transmembrane region" description="Helical" evidence="1">
    <location>
        <begin position="188"/>
        <end position="209"/>
    </location>
</feature>
<reference evidence="2" key="1">
    <citation type="submission" date="2022-10" db="EMBL/GenBank/DDBJ databases">
        <title>The WGS of Solirubrobacter ginsenosidimutans DSM 21036.</title>
        <authorList>
            <person name="Jiang Z."/>
        </authorList>
    </citation>
    <scope>NUCLEOTIDE SEQUENCE</scope>
    <source>
        <strain evidence="2">DSM 21036</strain>
    </source>
</reference>
<evidence type="ECO:0000256" key="1">
    <source>
        <dbReference type="SAM" id="Phobius"/>
    </source>
</evidence>
<gene>
    <name evidence="2" type="ORF">OM076_10755</name>
</gene>
<name>A0A9X3MT53_9ACTN</name>
<keyword evidence="1" id="KW-0472">Membrane</keyword>
<accession>A0A9X3MT53</accession>
<protein>
    <submittedName>
        <fullName evidence="2">Uncharacterized protein</fullName>
    </submittedName>
</protein>
<keyword evidence="1" id="KW-0812">Transmembrane</keyword>
<keyword evidence="1" id="KW-1133">Transmembrane helix</keyword>
<keyword evidence="3" id="KW-1185">Reference proteome</keyword>
<dbReference type="AlphaFoldDB" id="A0A9X3MT53"/>
<proteinExistence type="predicted"/>
<dbReference type="Proteomes" id="UP001149140">
    <property type="component" value="Unassembled WGS sequence"/>
</dbReference>